<name>A0ABZ0P1U2_CERBT</name>
<dbReference type="EMBL" id="CP134190">
    <property type="protein sequence ID" value="WPB05827.1"/>
    <property type="molecule type" value="Genomic_DNA"/>
</dbReference>
<evidence type="ECO:0000313" key="1">
    <source>
        <dbReference type="EMBL" id="WPB05827.1"/>
    </source>
</evidence>
<dbReference type="Proteomes" id="UP001302367">
    <property type="component" value="Chromosome 7"/>
</dbReference>
<organism evidence="1 2">
    <name type="scientific">Cercospora beticola</name>
    <name type="common">Sugarbeet leaf spot fungus</name>
    <dbReference type="NCBI Taxonomy" id="122368"/>
    <lineage>
        <taxon>Eukaryota</taxon>
        <taxon>Fungi</taxon>
        <taxon>Dikarya</taxon>
        <taxon>Ascomycota</taxon>
        <taxon>Pezizomycotina</taxon>
        <taxon>Dothideomycetes</taxon>
        <taxon>Dothideomycetidae</taxon>
        <taxon>Mycosphaerellales</taxon>
        <taxon>Mycosphaerellaceae</taxon>
        <taxon>Cercospora</taxon>
    </lineage>
</organism>
<reference evidence="1 2" key="1">
    <citation type="submission" date="2023-09" db="EMBL/GenBank/DDBJ databases">
        <title>Complete-Gapless Cercospora beticola genome.</title>
        <authorList>
            <person name="Wyatt N.A."/>
            <person name="Spanner R.E."/>
            <person name="Bolton M.D."/>
        </authorList>
    </citation>
    <scope>NUCLEOTIDE SEQUENCE [LARGE SCALE GENOMIC DNA]</scope>
    <source>
        <strain evidence="1">Cb09-40</strain>
    </source>
</reference>
<proteinExistence type="predicted"/>
<sequence length="154" mass="16785">MLAPSYGSSQLPGLGIPIEEAADIDHQTPRSANAKRVAQAVAADEKTIFACAYMTLNVATSRSESFRAAPAKVVRTEPSRDALRDRILLYQSCAVLECIQSYGANRNGNAVYDKVRNGASRVFDRRDRLGAVTWYKDEGSTTFEPLPAKAYPVA</sequence>
<dbReference type="GeneID" id="90644659"/>
<keyword evidence="2" id="KW-1185">Reference proteome</keyword>
<accession>A0ABZ0P1U2</accession>
<protein>
    <submittedName>
        <fullName evidence="1">Uncharacterized protein</fullName>
    </submittedName>
</protein>
<dbReference type="RefSeq" id="XP_065459369.1">
    <property type="nucleotide sequence ID" value="XM_065603297.1"/>
</dbReference>
<evidence type="ECO:0000313" key="2">
    <source>
        <dbReference type="Proteomes" id="UP001302367"/>
    </source>
</evidence>
<gene>
    <name evidence="1" type="ORF">RHO25_010481</name>
</gene>